<dbReference type="InterPro" id="IPR020449">
    <property type="entry name" value="Tscrpt_reg_AraC-type_HTH"/>
</dbReference>
<organism evidence="6 7">
    <name type="scientific">Gordonibacter faecis</name>
    <dbReference type="NCBI Taxonomy" id="3047475"/>
    <lineage>
        <taxon>Bacteria</taxon>
        <taxon>Bacillati</taxon>
        <taxon>Actinomycetota</taxon>
        <taxon>Coriobacteriia</taxon>
        <taxon>Eggerthellales</taxon>
        <taxon>Eggerthellaceae</taxon>
        <taxon>Gordonibacter</taxon>
    </lineage>
</organism>
<dbReference type="Proteomes" id="UP001232750">
    <property type="component" value="Unassembled WGS sequence"/>
</dbReference>
<reference evidence="6 7" key="1">
    <citation type="submission" date="2023-05" db="EMBL/GenBank/DDBJ databases">
        <title>Gordonibacter KGMB12511T sp. nov., isolated from faeces of healthy Korean.</title>
        <authorList>
            <person name="Kim H.S."/>
            <person name="Kim J.-S."/>
            <person name="Suh M.K."/>
            <person name="Eom M.K."/>
            <person name="Do H.E."/>
            <person name="Lee J.-S."/>
        </authorList>
    </citation>
    <scope>NUCLEOTIDE SEQUENCE [LARGE SCALE GENOMIC DNA]</scope>
    <source>
        <strain evidence="6 7">KGMB12511</strain>
    </source>
</reference>
<evidence type="ECO:0000256" key="2">
    <source>
        <dbReference type="ARBA" id="ARBA00023125"/>
    </source>
</evidence>
<dbReference type="InterPro" id="IPR018060">
    <property type="entry name" value="HTH_AraC"/>
</dbReference>
<dbReference type="Gene3D" id="1.10.10.60">
    <property type="entry name" value="Homeodomain-like"/>
    <property type="match status" value="1"/>
</dbReference>
<keyword evidence="2" id="KW-0238">DNA-binding</keyword>
<dbReference type="RefSeq" id="WP_283831886.1">
    <property type="nucleotide sequence ID" value="NZ_JASJEU010000013.1"/>
</dbReference>
<dbReference type="PANTHER" id="PTHR47893:SF1">
    <property type="entry name" value="REGULATORY PROTEIN PCHR"/>
    <property type="match status" value="1"/>
</dbReference>
<dbReference type="InterPro" id="IPR009057">
    <property type="entry name" value="Homeodomain-like_sf"/>
</dbReference>
<name>A0ABT7DMR2_9ACTN</name>
<dbReference type="PROSITE" id="PS01124">
    <property type="entry name" value="HTH_ARAC_FAMILY_2"/>
    <property type="match status" value="1"/>
</dbReference>
<feature type="domain" description="HTH araC/xylS-type" evidence="5">
    <location>
        <begin position="221"/>
        <end position="319"/>
    </location>
</feature>
<dbReference type="PRINTS" id="PR00032">
    <property type="entry name" value="HTHARAC"/>
</dbReference>
<keyword evidence="3" id="KW-0804">Transcription</keyword>
<evidence type="ECO:0000313" key="7">
    <source>
        <dbReference type="Proteomes" id="UP001232750"/>
    </source>
</evidence>
<dbReference type="InterPro" id="IPR018062">
    <property type="entry name" value="HTH_AraC-typ_CS"/>
</dbReference>
<keyword evidence="7" id="KW-1185">Reference proteome</keyword>
<proteinExistence type="predicted"/>
<keyword evidence="1" id="KW-0805">Transcription regulation</keyword>
<feature type="region of interest" description="Disordered" evidence="4">
    <location>
        <begin position="313"/>
        <end position="336"/>
    </location>
</feature>
<dbReference type="SUPFAM" id="SSF46689">
    <property type="entry name" value="Homeodomain-like"/>
    <property type="match status" value="1"/>
</dbReference>
<dbReference type="PANTHER" id="PTHR47893">
    <property type="entry name" value="REGULATORY PROTEIN PCHR"/>
    <property type="match status" value="1"/>
</dbReference>
<dbReference type="Pfam" id="PF12833">
    <property type="entry name" value="HTH_18"/>
    <property type="match status" value="1"/>
</dbReference>
<evidence type="ECO:0000256" key="3">
    <source>
        <dbReference type="ARBA" id="ARBA00023163"/>
    </source>
</evidence>
<gene>
    <name evidence="6" type="ORF">QNJ86_06970</name>
</gene>
<evidence type="ECO:0000313" key="6">
    <source>
        <dbReference type="EMBL" id="MDJ1650537.1"/>
    </source>
</evidence>
<evidence type="ECO:0000256" key="1">
    <source>
        <dbReference type="ARBA" id="ARBA00023015"/>
    </source>
</evidence>
<comment type="caution">
    <text evidence="6">The sequence shown here is derived from an EMBL/GenBank/DDBJ whole genome shotgun (WGS) entry which is preliminary data.</text>
</comment>
<evidence type="ECO:0000256" key="4">
    <source>
        <dbReference type="SAM" id="MobiDB-lite"/>
    </source>
</evidence>
<dbReference type="EMBL" id="JASJEU010000013">
    <property type="protein sequence ID" value="MDJ1650537.1"/>
    <property type="molecule type" value="Genomic_DNA"/>
</dbReference>
<dbReference type="InterPro" id="IPR053142">
    <property type="entry name" value="PchR_regulatory_protein"/>
</dbReference>
<dbReference type="PROSITE" id="PS00041">
    <property type="entry name" value="HTH_ARAC_FAMILY_1"/>
    <property type="match status" value="1"/>
</dbReference>
<sequence>MSALRAAIPQHLRTFVEPQIEQLSLRMESVRCGLYATLPESLGEGFLWTAALGEECLVSMHSIRLKKPLILEERPTDFFCVFSGSSATLRSLPNAPAQAVAERENVVSFSQAGGTTRCLMQAGALYESTSLTYTPGYFEGLKKRFPDDFGNTEDTMRALDPAGPPAEMLSILRSFTPERASRPGAAPYFHAKALETATALLARSRTWVEDEAGRTDRAIVERAEEIISARFSEGLTVKAIADELFVSRSRLYDAFRNVRGMGVAERLRAERMGAACSLLGSGEADVARIARAVGYARTSAFDEAFRRTFGCSPTQWRRRPERPRIEPSRPTGRAAF</sequence>
<accession>A0ABT7DMR2</accession>
<dbReference type="SMART" id="SM00342">
    <property type="entry name" value="HTH_ARAC"/>
    <property type="match status" value="1"/>
</dbReference>
<protein>
    <submittedName>
        <fullName evidence="6">AraC family transcriptional regulator</fullName>
    </submittedName>
</protein>
<evidence type="ECO:0000259" key="5">
    <source>
        <dbReference type="PROSITE" id="PS01124"/>
    </source>
</evidence>